<dbReference type="InterPro" id="IPR000551">
    <property type="entry name" value="MerR-type_HTH_dom"/>
</dbReference>
<dbReference type="SUPFAM" id="SSF46955">
    <property type="entry name" value="Putative DNA-binding domain"/>
    <property type="match status" value="1"/>
</dbReference>
<evidence type="ECO:0000259" key="6">
    <source>
        <dbReference type="PROSITE" id="PS50937"/>
    </source>
</evidence>
<dbReference type="SMART" id="SM00422">
    <property type="entry name" value="HTH_MERR"/>
    <property type="match status" value="1"/>
</dbReference>
<keyword evidence="3" id="KW-0010">Activator</keyword>
<evidence type="ECO:0000256" key="2">
    <source>
        <dbReference type="ARBA" id="ARBA00023125"/>
    </source>
</evidence>
<dbReference type="InterPro" id="IPR012925">
    <property type="entry name" value="TipAS_dom"/>
</dbReference>
<dbReference type="CDD" id="cd01106">
    <property type="entry name" value="HTH_TipAL-Mta"/>
    <property type="match status" value="1"/>
</dbReference>
<dbReference type="KEGG" id="ctae:BGI42_06395"/>
<keyword evidence="2" id="KW-0238">DNA-binding</keyword>
<dbReference type="PROSITE" id="PS50937">
    <property type="entry name" value="HTH_MERR_2"/>
    <property type="match status" value="1"/>
</dbReference>
<evidence type="ECO:0000313" key="8">
    <source>
        <dbReference type="Proteomes" id="UP000094652"/>
    </source>
</evidence>
<dbReference type="STRING" id="394958.BGI42_06395"/>
<feature type="domain" description="HTH merR-type" evidence="6">
    <location>
        <begin position="1"/>
        <end position="71"/>
    </location>
</feature>
<dbReference type="Pfam" id="PF13411">
    <property type="entry name" value="MerR_1"/>
    <property type="match status" value="1"/>
</dbReference>
<dbReference type="AlphaFoldDB" id="A0A1D7XJ81"/>
<dbReference type="OrthoDB" id="9814833at2"/>
<dbReference type="PANTHER" id="PTHR30204">
    <property type="entry name" value="REDOX-CYCLING DRUG-SENSING TRANSCRIPTIONAL ACTIVATOR SOXR"/>
    <property type="match status" value="1"/>
</dbReference>
<dbReference type="RefSeq" id="WP_069679536.1">
    <property type="nucleotide sequence ID" value="NZ_CP017253.2"/>
</dbReference>
<dbReference type="EMBL" id="CP017253">
    <property type="protein sequence ID" value="AOR23385.1"/>
    <property type="molecule type" value="Genomic_DNA"/>
</dbReference>
<dbReference type="Gene3D" id="1.10.490.50">
    <property type="entry name" value="Antibiotic binding domain of TipA-like multidrug resistance regulators"/>
    <property type="match status" value="1"/>
</dbReference>
<evidence type="ECO:0000256" key="1">
    <source>
        <dbReference type="ARBA" id="ARBA00023015"/>
    </source>
</evidence>
<keyword evidence="4" id="KW-0804">Transcription</keyword>
<dbReference type="InterPro" id="IPR036244">
    <property type="entry name" value="TipA-like_antibiotic-bd"/>
</dbReference>
<keyword evidence="8" id="KW-1185">Reference proteome</keyword>
<protein>
    <submittedName>
        <fullName evidence="7">MerR family transcriptional regulator</fullName>
    </submittedName>
</protein>
<dbReference type="GO" id="GO:0003700">
    <property type="term" value="F:DNA-binding transcription factor activity"/>
    <property type="evidence" value="ECO:0007669"/>
    <property type="project" value="InterPro"/>
</dbReference>
<reference evidence="8" key="1">
    <citation type="submission" date="2016-09" db="EMBL/GenBank/DDBJ databases">
        <title>Genomics of Clostridium taeniosporum, an organism which forms endospores with ribbon-like appendages.</title>
        <authorList>
            <person name="Walker J.R."/>
        </authorList>
    </citation>
    <scope>NUCLEOTIDE SEQUENCE [LARGE SCALE GENOMIC DNA]</scope>
    <source>
        <strain evidence="8">1/k</strain>
    </source>
</reference>
<keyword evidence="1" id="KW-0805">Transcription regulation</keyword>
<feature type="coiled-coil region" evidence="5">
    <location>
        <begin position="77"/>
        <end position="104"/>
    </location>
</feature>
<proteinExistence type="predicted"/>
<organism evidence="7 8">
    <name type="scientific">Clostridium taeniosporum</name>
    <dbReference type="NCBI Taxonomy" id="394958"/>
    <lineage>
        <taxon>Bacteria</taxon>
        <taxon>Bacillati</taxon>
        <taxon>Bacillota</taxon>
        <taxon>Clostridia</taxon>
        <taxon>Eubacteriales</taxon>
        <taxon>Clostridiaceae</taxon>
        <taxon>Clostridium</taxon>
    </lineage>
</organism>
<dbReference type="InterPro" id="IPR009061">
    <property type="entry name" value="DNA-bd_dom_put_sf"/>
</dbReference>
<keyword evidence="5" id="KW-0175">Coiled coil</keyword>
<dbReference type="Proteomes" id="UP000094652">
    <property type="component" value="Chromosome"/>
</dbReference>
<sequence length="253" mass="29947">MSYKVKDIANMVGVSVRTLHYYDQIGLLKPDTITITGYRLYTEKDLEKLQQILFFKELDFSLKQIKNIIENPGFDRMHALNNHKKLLLQKKERLEKIIDTVEKTINSIDGGKEMNKKEMFNGFDISEIENYKSKYAKEVKEKYGNSEVYKESERKTSKYTKEDWNNIMASGNLIFEKLSKLMDKSKESAEVQDVIEEWRRYITNNFYNCTPEIFRSLGQIYIYDERFTDFINKTKPGLAKFFSEAIKVYCDNI</sequence>
<evidence type="ECO:0000313" key="7">
    <source>
        <dbReference type="EMBL" id="AOR23385.1"/>
    </source>
</evidence>
<evidence type="ECO:0000256" key="4">
    <source>
        <dbReference type="ARBA" id="ARBA00023163"/>
    </source>
</evidence>
<accession>A0A1D7XJ81</accession>
<dbReference type="GO" id="GO:0003677">
    <property type="term" value="F:DNA binding"/>
    <property type="evidence" value="ECO:0007669"/>
    <property type="project" value="UniProtKB-KW"/>
</dbReference>
<dbReference type="PANTHER" id="PTHR30204:SF90">
    <property type="entry name" value="HTH-TYPE TRANSCRIPTIONAL ACTIVATOR MTA"/>
    <property type="match status" value="1"/>
</dbReference>
<dbReference type="Pfam" id="PF07739">
    <property type="entry name" value="TipAS"/>
    <property type="match status" value="1"/>
</dbReference>
<dbReference type="Gene3D" id="1.10.1660.10">
    <property type="match status" value="1"/>
</dbReference>
<evidence type="ECO:0000256" key="5">
    <source>
        <dbReference type="SAM" id="Coils"/>
    </source>
</evidence>
<gene>
    <name evidence="7" type="ORF">BGI42_06395</name>
</gene>
<dbReference type="SUPFAM" id="SSF89082">
    <property type="entry name" value="Antibiotic binding domain of TipA-like multidrug resistance regulators"/>
    <property type="match status" value="1"/>
</dbReference>
<dbReference type="InterPro" id="IPR047057">
    <property type="entry name" value="MerR_fam"/>
</dbReference>
<name>A0A1D7XJ81_9CLOT</name>
<evidence type="ECO:0000256" key="3">
    <source>
        <dbReference type="ARBA" id="ARBA00023159"/>
    </source>
</evidence>